<dbReference type="Proteomes" id="UP001597183">
    <property type="component" value="Unassembled WGS sequence"/>
</dbReference>
<dbReference type="RefSeq" id="WP_317786492.1">
    <property type="nucleotide sequence ID" value="NZ_AP028461.1"/>
</dbReference>
<dbReference type="EMBL" id="JBHTMK010000016">
    <property type="protein sequence ID" value="MFD1366226.1"/>
    <property type="molecule type" value="Genomic_DNA"/>
</dbReference>
<reference evidence="3" key="1">
    <citation type="journal article" date="2019" name="Int. J. Syst. Evol. Microbiol.">
        <title>The Global Catalogue of Microorganisms (GCM) 10K type strain sequencing project: providing services to taxonomists for standard genome sequencing and annotation.</title>
        <authorList>
            <consortium name="The Broad Institute Genomics Platform"/>
            <consortium name="The Broad Institute Genome Sequencing Center for Infectious Disease"/>
            <person name="Wu L."/>
            <person name="Ma J."/>
        </authorList>
    </citation>
    <scope>NUCLEOTIDE SEQUENCE [LARGE SCALE GENOMIC DNA]</scope>
    <source>
        <strain evidence="3">CCM 7526</strain>
    </source>
</reference>
<proteinExistence type="predicted"/>
<name>A0ABW4A647_9ACTN</name>
<evidence type="ECO:0000313" key="2">
    <source>
        <dbReference type="EMBL" id="MFD1366226.1"/>
    </source>
</evidence>
<gene>
    <name evidence="2" type="ORF">ACFQ5G_12800</name>
</gene>
<organism evidence="2 3">
    <name type="scientific">Actinoplanes sichuanensis</name>
    <dbReference type="NCBI Taxonomy" id="512349"/>
    <lineage>
        <taxon>Bacteria</taxon>
        <taxon>Bacillati</taxon>
        <taxon>Actinomycetota</taxon>
        <taxon>Actinomycetes</taxon>
        <taxon>Micromonosporales</taxon>
        <taxon>Micromonosporaceae</taxon>
        <taxon>Actinoplanes</taxon>
    </lineage>
</organism>
<protein>
    <submittedName>
        <fullName evidence="2">Uncharacterized protein</fullName>
    </submittedName>
</protein>
<accession>A0ABW4A647</accession>
<evidence type="ECO:0000313" key="3">
    <source>
        <dbReference type="Proteomes" id="UP001597183"/>
    </source>
</evidence>
<evidence type="ECO:0000256" key="1">
    <source>
        <dbReference type="SAM" id="MobiDB-lite"/>
    </source>
</evidence>
<comment type="caution">
    <text evidence="2">The sequence shown here is derived from an EMBL/GenBank/DDBJ whole genome shotgun (WGS) entry which is preliminary data.</text>
</comment>
<sequence>MQRGGVAHDYGTPEWNKAYARSAKAIEDALKRSRQPAREDDKGSDKGKGRR</sequence>
<keyword evidence="3" id="KW-1185">Reference proteome</keyword>
<feature type="region of interest" description="Disordered" evidence="1">
    <location>
        <begin position="27"/>
        <end position="51"/>
    </location>
</feature>